<reference evidence="2 3" key="1">
    <citation type="submission" date="2020-08" db="EMBL/GenBank/DDBJ databases">
        <title>Genomic Encyclopedia of Type Strains, Phase III (KMG-III): the genomes of soil and plant-associated and newly described type strains.</title>
        <authorList>
            <person name="Whitman W."/>
        </authorList>
    </citation>
    <scope>NUCLEOTIDE SEQUENCE [LARGE SCALE GENOMIC DNA]</scope>
    <source>
        <strain evidence="2 3">CECT 8305</strain>
    </source>
</reference>
<dbReference type="PROSITE" id="PS00622">
    <property type="entry name" value="HTH_LUXR_1"/>
    <property type="match status" value="1"/>
</dbReference>
<comment type="caution">
    <text evidence="2">The sequence shown here is derived from an EMBL/GenBank/DDBJ whole genome shotgun (WGS) entry which is preliminary data.</text>
</comment>
<evidence type="ECO:0000313" key="3">
    <source>
        <dbReference type="Proteomes" id="UP000588098"/>
    </source>
</evidence>
<feature type="domain" description="HTH luxR-type" evidence="1">
    <location>
        <begin position="880"/>
        <end position="945"/>
    </location>
</feature>
<evidence type="ECO:0000313" key="2">
    <source>
        <dbReference type="EMBL" id="MBB5937244.1"/>
    </source>
</evidence>
<organism evidence="2 3">
    <name type="scientific">Streptomyces zagrosensis</name>
    <dbReference type="NCBI Taxonomy" id="1042984"/>
    <lineage>
        <taxon>Bacteria</taxon>
        <taxon>Bacillati</taxon>
        <taxon>Actinomycetota</taxon>
        <taxon>Actinomycetes</taxon>
        <taxon>Kitasatosporales</taxon>
        <taxon>Streptomycetaceae</taxon>
        <taxon>Streptomyces</taxon>
    </lineage>
</organism>
<dbReference type="SUPFAM" id="SSF52540">
    <property type="entry name" value="P-loop containing nucleoside triphosphate hydrolases"/>
    <property type="match status" value="1"/>
</dbReference>
<name>A0A7W9V0Z0_9ACTN</name>
<dbReference type="AlphaFoldDB" id="A0A7W9V0Z0"/>
<dbReference type="GO" id="GO:0003677">
    <property type="term" value="F:DNA binding"/>
    <property type="evidence" value="ECO:0007669"/>
    <property type="project" value="UniProtKB-KW"/>
</dbReference>
<dbReference type="InterPro" id="IPR027417">
    <property type="entry name" value="P-loop_NTPase"/>
</dbReference>
<evidence type="ECO:0000259" key="1">
    <source>
        <dbReference type="PROSITE" id="PS50043"/>
    </source>
</evidence>
<dbReference type="Pfam" id="PF00196">
    <property type="entry name" value="GerE"/>
    <property type="match status" value="1"/>
</dbReference>
<dbReference type="SUPFAM" id="SSF46894">
    <property type="entry name" value="C-terminal effector domain of the bipartite response regulators"/>
    <property type="match status" value="1"/>
</dbReference>
<keyword evidence="2" id="KW-0238">DNA-binding</keyword>
<dbReference type="Gene3D" id="3.40.50.300">
    <property type="entry name" value="P-loop containing nucleotide triphosphate hydrolases"/>
    <property type="match status" value="1"/>
</dbReference>
<dbReference type="RefSeq" id="WP_184574079.1">
    <property type="nucleotide sequence ID" value="NZ_JACHJL010000011.1"/>
</dbReference>
<gene>
    <name evidence="2" type="ORF">FHS42_004323</name>
</gene>
<dbReference type="InterPro" id="IPR036388">
    <property type="entry name" value="WH-like_DNA-bd_sf"/>
</dbReference>
<dbReference type="PROSITE" id="PS50043">
    <property type="entry name" value="HTH_LUXR_2"/>
    <property type="match status" value="1"/>
</dbReference>
<dbReference type="Gene3D" id="1.10.10.10">
    <property type="entry name" value="Winged helix-like DNA-binding domain superfamily/Winged helix DNA-binding domain"/>
    <property type="match status" value="1"/>
</dbReference>
<dbReference type="EMBL" id="JACHJL010000011">
    <property type="protein sequence ID" value="MBB5937244.1"/>
    <property type="molecule type" value="Genomic_DNA"/>
</dbReference>
<dbReference type="SMART" id="SM00421">
    <property type="entry name" value="HTH_LUXR"/>
    <property type="match status" value="1"/>
</dbReference>
<dbReference type="InterPro" id="IPR016032">
    <property type="entry name" value="Sig_transdc_resp-reg_C-effctor"/>
</dbReference>
<dbReference type="InterPro" id="IPR041664">
    <property type="entry name" value="AAA_16"/>
</dbReference>
<proteinExistence type="predicted"/>
<dbReference type="Proteomes" id="UP000588098">
    <property type="component" value="Unassembled WGS sequence"/>
</dbReference>
<protein>
    <submittedName>
        <fullName evidence="2">DNA-binding CsgD family transcriptional regulator</fullName>
    </submittedName>
</protein>
<dbReference type="InterPro" id="IPR000792">
    <property type="entry name" value="Tscrpt_reg_LuxR_C"/>
</dbReference>
<accession>A0A7W9V0Z0</accession>
<sequence>MPTHGKTTLVGRREEVRAVSMALRQTGENARVLLLRGESGIGKTTVLEAADHLAARSGVLVLRVGLTPHGRTGLDSLAHQIGDLLVKVIEHDALPLVAAVRRAQVEASRDRRHLLPALLETQALVRHAALRQRVAVVLDDAHHVNEGDVGALGALLCGLRTDGVPVVVSGQLLPGGSGALHALAAAADRTVEVPPLTWEQTSTLAGRRLGLLAAPELVSAVRRGLGAWAGNPRAVLSTVGALWESDQLMVVDGHACPADPQLAVHLPIGHAVLDRTWCAAEGSALTNLGFLKEALALLARLTSVAETTVDDFLDLAPELGGSVPHIGRALDALVEHRMVTVTDEQRLACAVPALGTALQTSPARWYEARLHAQVVLNAQRRAGGTHGALDPRLCDHVLAAGAELPDSLSNDILLATVRRDHGGQRRRTAARACLALFHQLPADDADLPAILRGAIALMLDHGDATALLRLGNQLLPEADDFALRHREYLPDLASAWALAALHEQWLGNYVVAYDSPPARTAMRVPPAAALVALALRMRGLPPPPSSAGPLLDLPAQTRPTAVPLAEPPSLQIPAVAEMLLLTGTLGTRAEFNSGLSAVQSLRMDNGLPPLGDTEQLRGAAAFGDWATAFEAVLGDRCARFEDSPLRTYQSLVREYLTGSWDTALALARRVEMYSGGTGRGPLYDHSRSLAAEICRWQGDTARAAAWLAGAAAPHGRGPLASWARTGLQYDSGDAVGAWREGWREYRVLRAGGHLAGLERLLLRLAIYAVREGHDRAAREALGALEELHTCVDSTTTHVATLLARALVWDDVDSALAVHTLPAWQSDQMLSFMTSLWLARSTGEEKWLAEAWEWCERLSARRARQLLVDVAESLGLSLPRRRTSRSVFSAMELKVVQMVAGGRTNRQIAAVLARSEKSVETYLASVFDRTGCRSRLELATAWLDGGLARYVPH</sequence>
<dbReference type="CDD" id="cd06170">
    <property type="entry name" value="LuxR_C_like"/>
    <property type="match status" value="1"/>
</dbReference>
<keyword evidence="3" id="KW-1185">Reference proteome</keyword>
<dbReference type="GO" id="GO:0006355">
    <property type="term" value="P:regulation of DNA-templated transcription"/>
    <property type="evidence" value="ECO:0007669"/>
    <property type="project" value="InterPro"/>
</dbReference>
<dbReference type="Pfam" id="PF13191">
    <property type="entry name" value="AAA_16"/>
    <property type="match status" value="1"/>
</dbReference>